<gene>
    <name evidence="1" type="ORF">Q5H93_06290</name>
</gene>
<accession>A0ABT9B7T7</accession>
<name>A0ABT9B7T7_9BACT</name>
<proteinExistence type="predicted"/>
<reference evidence="1" key="1">
    <citation type="submission" date="2023-07" db="EMBL/GenBank/DDBJ databases">
        <authorList>
            <person name="Kim M.K."/>
        </authorList>
    </citation>
    <scope>NUCLEOTIDE SEQUENCE</scope>
    <source>
        <strain evidence="1">ASUV-10-1</strain>
    </source>
</reference>
<evidence type="ECO:0008006" key="3">
    <source>
        <dbReference type="Google" id="ProtNLM"/>
    </source>
</evidence>
<dbReference type="EMBL" id="JAUQSY010000003">
    <property type="protein sequence ID" value="MDO7874335.1"/>
    <property type="molecule type" value="Genomic_DNA"/>
</dbReference>
<evidence type="ECO:0000313" key="2">
    <source>
        <dbReference type="Proteomes" id="UP001176429"/>
    </source>
</evidence>
<protein>
    <recommendedName>
        <fullName evidence="3">Leucine-rich repeat domain-containing protein</fullName>
    </recommendedName>
</protein>
<organism evidence="1 2">
    <name type="scientific">Hymenobacter aranciens</name>
    <dbReference type="NCBI Taxonomy" id="3063996"/>
    <lineage>
        <taxon>Bacteria</taxon>
        <taxon>Pseudomonadati</taxon>
        <taxon>Bacteroidota</taxon>
        <taxon>Cytophagia</taxon>
        <taxon>Cytophagales</taxon>
        <taxon>Hymenobacteraceae</taxon>
        <taxon>Hymenobacter</taxon>
    </lineage>
</organism>
<dbReference type="InterPro" id="IPR032675">
    <property type="entry name" value="LRR_dom_sf"/>
</dbReference>
<sequence>MNKLLRVYFSDGATTTAPLSGNLGVSTVAPTQARSFRNVYSDGEEVWGWAGNTGKVVAAGTGRYVDMYAAGVPAHITTLTSLGTGIVSINSPEYGVLDFTGMTSLTGMTLYYVPLKKVIGNFNNTAPFLRFSGYAGTLDLSECLGLSAIYMPSNSATDIIWPPVVGNSITFISLSGQALVNKDVAVPAYPAVNNVDLSSYNQRALVNQINVSNVPTVTTLQLNGAGVKSLVYASGWVSVVKSLNLGYCRFSYSTYSGDFYGNGVDTGLLPLLTNALNLTALDLTYNGFSGTELSAVINTIHANRASRIVGAKTLKLEIQDIGYAYPATGQVSGIRFSNDAIVDVATRSKIADLTTTGWTVTYNRPVMTASYVPALGPTSLRLTFYGDKNIDIWAANDTVSITSSQYTAMLPNGNYQIAQTSPGGKVWDIVALPGNTPLNVASNTTNFKCIADKV</sequence>
<keyword evidence="2" id="KW-1185">Reference proteome</keyword>
<evidence type="ECO:0000313" key="1">
    <source>
        <dbReference type="EMBL" id="MDO7874335.1"/>
    </source>
</evidence>
<comment type="caution">
    <text evidence="1">The sequence shown here is derived from an EMBL/GenBank/DDBJ whole genome shotgun (WGS) entry which is preliminary data.</text>
</comment>
<dbReference type="Proteomes" id="UP001176429">
    <property type="component" value="Unassembled WGS sequence"/>
</dbReference>
<dbReference type="Gene3D" id="3.80.10.10">
    <property type="entry name" value="Ribonuclease Inhibitor"/>
    <property type="match status" value="1"/>
</dbReference>
<dbReference type="SUPFAM" id="SSF52058">
    <property type="entry name" value="L domain-like"/>
    <property type="match status" value="1"/>
</dbReference>
<dbReference type="RefSeq" id="WP_305005648.1">
    <property type="nucleotide sequence ID" value="NZ_JAUQSY010000003.1"/>
</dbReference>